<dbReference type="Gene3D" id="1.10.1660.10">
    <property type="match status" value="1"/>
</dbReference>
<dbReference type="SUPFAM" id="SSF46955">
    <property type="entry name" value="Putative DNA-binding domain"/>
    <property type="match status" value="1"/>
</dbReference>
<organism evidence="4 6">
    <name type="scientific">Pediococcus ethanolidurans</name>
    <dbReference type="NCBI Taxonomy" id="319653"/>
    <lineage>
        <taxon>Bacteria</taxon>
        <taxon>Bacillati</taxon>
        <taxon>Bacillota</taxon>
        <taxon>Bacilli</taxon>
        <taxon>Lactobacillales</taxon>
        <taxon>Lactobacillaceae</taxon>
        <taxon>Pediococcus</taxon>
    </lineage>
</organism>
<dbReference type="PANTHER" id="PTHR30204:SF98">
    <property type="entry name" value="HTH-TYPE TRANSCRIPTIONAL REGULATOR ADHR"/>
    <property type="match status" value="1"/>
</dbReference>
<dbReference type="Proteomes" id="UP000182818">
    <property type="component" value="Unassembled WGS sequence"/>
</dbReference>
<reference evidence="5 7" key="2">
    <citation type="submission" date="2016-10" db="EMBL/GenBank/DDBJ databases">
        <authorList>
            <person name="Varghese N."/>
            <person name="Submissions S."/>
        </authorList>
    </citation>
    <scope>NUCLEOTIDE SEQUENCE [LARGE SCALE GENOMIC DNA]</scope>
    <source>
        <strain evidence="5 7">CGMCC 1.3889</strain>
    </source>
</reference>
<dbReference type="InterPro" id="IPR009061">
    <property type="entry name" value="DNA-bd_dom_put_sf"/>
</dbReference>
<dbReference type="SMART" id="SM00422">
    <property type="entry name" value="HTH_MERR"/>
    <property type="match status" value="1"/>
</dbReference>
<dbReference type="PATRIC" id="fig|319653.3.peg.429"/>
<dbReference type="PANTHER" id="PTHR30204">
    <property type="entry name" value="REDOX-CYCLING DRUG-SENSING TRANSCRIPTIONAL ACTIVATOR SOXR"/>
    <property type="match status" value="1"/>
</dbReference>
<evidence type="ECO:0000313" key="4">
    <source>
        <dbReference type="EMBL" id="KRN82184.1"/>
    </source>
</evidence>
<dbReference type="GO" id="GO:0003700">
    <property type="term" value="F:DNA-binding transcription factor activity"/>
    <property type="evidence" value="ECO:0007669"/>
    <property type="project" value="InterPro"/>
</dbReference>
<dbReference type="InterPro" id="IPR047057">
    <property type="entry name" value="MerR_fam"/>
</dbReference>
<feature type="domain" description="HTH merR-type" evidence="3">
    <location>
        <begin position="1"/>
        <end position="69"/>
    </location>
</feature>
<name>A0A0R2JY94_9LACO</name>
<dbReference type="InterPro" id="IPR000551">
    <property type="entry name" value="MerR-type_HTH_dom"/>
</dbReference>
<keyword evidence="7" id="KW-1185">Reference proteome</keyword>
<keyword evidence="1 5" id="KW-0238">DNA-binding</keyword>
<dbReference type="GO" id="GO:0003677">
    <property type="term" value="F:DNA binding"/>
    <property type="evidence" value="ECO:0007669"/>
    <property type="project" value="UniProtKB-KW"/>
</dbReference>
<evidence type="ECO:0000313" key="6">
    <source>
        <dbReference type="Proteomes" id="UP000051749"/>
    </source>
</evidence>
<evidence type="ECO:0000256" key="2">
    <source>
        <dbReference type="SAM" id="Coils"/>
    </source>
</evidence>
<evidence type="ECO:0000313" key="5">
    <source>
        <dbReference type="EMBL" id="SER66465.1"/>
    </source>
</evidence>
<sequence length="139" mass="16382">MKIKDAAKLIGIPTETIYYYERAGIIPKVGRDKSGYRDYQTSDLNWLFMVKRFRQTGFSVASIKRFTDMLVSPEDHREEEKQFLNNQLAEVDQKIIALQESKAMLKYKIETFDYHLGLANDKEHPTPEKMWENPNFNLD</sequence>
<dbReference type="EMBL" id="JQBY01000013">
    <property type="protein sequence ID" value="KRN82184.1"/>
    <property type="molecule type" value="Genomic_DNA"/>
</dbReference>
<feature type="coiled-coil region" evidence="2">
    <location>
        <begin position="74"/>
        <end position="101"/>
    </location>
</feature>
<dbReference type="PROSITE" id="PS50937">
    <property type="entry name" value="HTH_MERR_2"/>
    <property type="match status" value="1"/>
</dbReference>
<evidence type="ECO:0000313" key="7">
    <source>
        <dbReference type="Proteomes" id="UP000182818"/>
    </source>
</evidence>
<comment type="caution">
    <text evidence="4">The sequence shown here is derived from an EMBL/GenBank/DDBJ whole genome shotgun (WGS) entry which is preliminary data.</text>
</comment>
<reference evidence="4 6" key="1">
    <citation type="journal article" date="2015" name="Genome Announc.">
        <title>Expanding the biotechnology potential of lactobacilli through comparative genomics of 213 strains and associated genera.</title>
        <authorList>
            <person name="Sun Z."/>
            <person name="Harris H.M."/>
            <person name="McCann A."/>
            <person name="Guo C."/>
            <person name="Argimon S."/>
            <person name="Zhang W."/>
            <person name="Yang X."/>
            <person name="Jeffery I.B."/>
            <person name="Cooney J.C."/>
            <person name="Kagawa T.F."/>
            <person name="Liu W."/>
            <person name="Song Y."/>
            <person name="Salvetti E."/>
            <person name="Wrobel A."/>
            <person name="Rasinkangas P."/>
            <person name="Parkhill J."/>
            <person name="Rea M.C."/>
            <person name="O'Sullivan O."/>
            <person name="Ritari J."/>
            <person name="Douillard F.P."/>
            <person name="Paul Ross R."/>
            <person name="Yang R."/>
            <person name="Briner A.E."/>
            <person name="Felis G.E."/>
            <person name="de Vos W.M."/>
            <person name="Barrangou R."/>
            <person name="Klaenhammer T.R."/>
            <person name="Caufield P.W."/>
            <person name="Cui Y."/>
            <person name="Zhang H."/>
            <person name="O'Toole P.W."/>
        </authorList>
    </citation>
    <scope>NUCLEOTIDE SEQUENCE [LARGE SCALE GENOMIC DNA]</scope>
    <source>
        <strain evidence="4 6">DSM 22301</strain>
    </source>
</reference>
<dbReference type="CDD" id="cd01109">
    <property type="entry name" value="HTH_YyaN"/>
    <property type="match status" value="1"/>
</dbReference>
<dbReference type="EMBL" id="FOGK01000012">
    <property type="protein sequence ID" value="SER66465.1"/>
    <property type="molecule type" value="Genomic_DNA"/>
</dbReference>
<dbReference type="Proteomes" id="UP000051749">
    <property type="component" value="Unassembled WGS sequence"/>
</dbReference>
<keyword evidence="2" id="KW-0175">Coiled coil</keyword>
<dbReference type="GeneID" id="76043789"/>
<dbReference type="AlphaFoldDB" id="A0A0R2JY94"/>
<accession>A0A0R2JY94</accession>
<gene>
    <name evidence="4" type="ORF">IV87_GL000419</name>
    <name evidence="5" type="ORF">SAMN04487973_11255</name>
</gene>
<dbReference type="Pfam" id="PF13411">
    <property type="entry name" value="MerR_1"/>
    <property type="match status" value="1"/>
</dbReference>
<evidence type="ECO:0000256" key="1">
    <source>
        <dbReference type="ARBA" id="ARBA00023125"/>
    </source>
</evidence>
<dbReference type="STRING" id="319653.SAMN04487973_11255"/>
<proteinExistence type="predicted"/>
<protein>
    <submittedName>
        <fullName evidence="5">DNA-binding transcriptional regulator, MerR family</fullName>
    </submittedName>
</protein>
<dbReference type="OrthoDB" id="9811174at2"/>
<dbReference type="RefSeq" id="WP_057806689.1">
    <property type="nucleotide sequence ID" value="NZ_BJYP01000024.1"/>
</dbReference>
<evidence type="ECO:0000259" key="3">
    <source>
        <dbReference type="PROSITE" id="PS50937"/>
    </source>
</evidence>